<feature type="domain" description="Hydantoinase A/oxoprolinase" evidence="1">
    <location>
        <begin position="61"/>
        <end position="296"/>
    </location>
</feature>
<dbReference type="EMBL" id="CP091871">
    <property type="protein sequence ID" value="WEU40098.1"/>
    <property type="molecule type" value="Genomic_DNA"/>
</dbReference>
<dbReference type="Pfam" id="PF01968">
    <property type="entry name" value="Hydantoinase_A"/>
    <property type="match status" value="1"/>
</dbReference>
<sequence length="345" mass="39069">MTVTVGVDVGGANTKIALINSESKPRSLSFYFPFWKRSLSDYPEVFLNFLQILSDESSIDFYTITMTAELCDVFKTRREGVVKIVRLLSSTLPVDKLFFYTVDDSYVNAAQALENPLKLAASNWVATGRFFSQYHSNCVIIDMGSTTTDLIIVENGEVYSKGVSDLKRLLNGELYYTGLLRTPLCALANQLSFKRKKCSVAAELFAITADIHLILGNINPEQYTCDTPDNAEKTAEASYRRISRMLCSDIEELSRDEILKIAADFEGIQFKTIRRGVERLLRVHRQLQGEPVILTGIGRRWLYKMFKTYKPGLNLKLSDEIVEGDVSDLTPAYAVAYLWVKRRRV</sequence>
<dbReference type="Proteomes" id="UP000186851">
    <property type="component" value="Chromosome"/>
</dbReference>
<protein>
    <recommendedName>
        <fullName evidence="1">Hydantoinase A/oxoprolinase domain-containing protein</fullName>
    </recommendedName>
</protein>
<dbReference type="InterPro" id="IPR043129">
    <property type="entry name" value="ATPase_NBD"/>
</dbReference>
<dbReference type="NCBIfam" id="TIGR03123">
    <property type="entry name" value="one_C_unchar_1"/>
    <property type="match status" value="1"/>
</dbReference>
<dbReference type="Gene3D" id="3.30.420.190">
    <property type="entry name" value="conserved archaeal protein q6m145"/>
    <property type="match status" value="1"/>
</dbReference>
<reference evidence="2" key="2">
    <citation type="journal article" date="2022" name="Nat. Microbiol.">
        <title>A closed Candidatus Odinarchaeum chromosome exposes Asgard archaeal viruses.</title>
        <authorList>
            <person name="Tamarit D."/>
            <person name="Caceres E.F."/>
            <person name="Krupovic M."/>
            <person name="Nijland R."/>
            <person name="Eme L."/>
            <person name="Robinson N.P."/>
            <person name="Ettema T.J.G."/>
        </authorList>
    </citation>
    <scope>NUCLEOTIDE SEQUENCE</scope>
    <source>
        <strain evidence="2">LCB_4</strain>
    </source>
</reference>
<evidence type="ECO:0000313" key="3">
    <source>
        <dbReference type="Proteomes" id="UP000186851"/>
    </source>
</evidence>
<dbReference type="InterPro" id="IPR002756">
    <property type="entry name" value="MfnF"/>
</dbReference>
<gene>
    <name evidence="2" type="ORF">OdinLCB4_006410</name>
</gene>
<organism evidence="2 3">
    <name type="scientific">Odinarchaeota yellowstonii (strain LCB_4)</name>
    <dbReference type="NCBI Taxonomy" id="1841599"/>
    <lineage>
        <taxon>Archaea</taxon>
        <taxon>Promethearchaeati</taxon>
        <taxon>Candidatus Odinarchaeota</taxon>
        <taxon>Candidatus Odinarchaeia</taxon>
        <taxon>Candidatus Odinarchaeales</taxon>
        <taxon>Candidatus Odinarchaeaceae</taxon>
        <taxon>Candidatus Odinarchaeum</taxon>
    </lineage>
</organism>
<accession>A0AAF0D1Y0</accession>
<dbReference type="SUPFAM" id="SSF53067">
    <property type="entry name" value="Actin-like ATPase domain"/>
    <property type="match status" value="1"/>
</dbReference>
<dbReference type="Gene3D" id="3.30.420.40">
    <property type="match status" value="1"/>
</dbReference>
<name>A0AAF0D1Y0_ODILC</name>
<dbReference type="KEGG" id="oyw:OdinLCB4_006410"/>
<dbReference type="AlphaFoldDB" id="A0AAF0D1Y0"/>
<dbReference type="InterPro" id="IPR002821">
    <property type="entry name" value="Hydantoinase_A"/>
</dbReference>
<dbReference type="GO" id="GO:0016787">
    <property type="term" value="F:hydrolase activity"/>
    <property type="evidence" value="ECO:0007669"/>
    <property type="project" value="InterPro"/>
</dbReference>
<reference evidence="2" key="1">
    <citation type="journal article" date="2017" name="Nature">
        <title>Asgard archaea illuminate the origin of eukaryotic cellular complexity.</title>
        <authorList>
            <person name="Zaremba-Niedzwiedzka K."/>
            <person name="Caceres E.F."/>
            <person name="Saw J.H."/>
            <person name="Backstrom D."/>
            <person name="Juzokaite L."/>
            <person name="Vancaester E."/>
            <person name="Seitz K.W."/>
            <person name="Anantharaman K."/>
            <person name="Starnawski P."/>
            <person name="Kjeldsen K.U."/>
            <person name="Scott M.B."/>
            <person name="Nunoura T."/>
            <person name="Banfield J.F."/>
            <person name="Schramm A."/>
            <person name="Baker B.J."/>
            <person name="Spang A."/>
            <person name="Ettema T.J.G."/>
        </authorList>
    </citation>
    <scope>NUCLEOTIDE SEQUENCE</scope>
    <source>
        <strain evidence="2">LCB_4</strain>
    </source>
</reference>
<proteinExistence type="predicted"/>
<evidence type="ECO:0000259" key="1">
    <source>
        <dbReference type="Pfam" id="PF01968"/>
    </source>
</evidence>
<evidence type="ECO:0000313" key="2">
    <source>
        <dbReference type="EMBL" id="WEU40098.1"/>
    </source>
</evidence>